<name>A0A2J6WGY8_9BACT</name>
<dbReference type="GO" id="GO:0008901">
    <property type="term" value="F:ferredoxin hydrogenase activity"/>
    <property type="evidence" value="ECO:0007669"/>
    <property type="project" value="InterPro"/>
</dbReference>
<dbReference type="GO" id="GO:0051536">
    <property type="term" value="F:iron-sulfur cluster binding"/>
    <property type="evidence" value="ECO:0007669"/>
    <property type="project" value="InterPro"/>
</dbReference>
<gene>
    <name evidence="2" type="ORF">C0186_06425</name>
</gene>
<dbReference type="InterPro" id="IPR003149">
    <property type="entry name" value="Fe_hydrogenase_ssu"/>
</dbReference>
<dbReference type="Gene3D" id="4.10.260.20">
    <property type="entry name" value="Iron hydrogenase, small subunit"/>
    <property type="match status" value="1"/>
</dbReference>
<evidence type="ECO:0000313" key="2">
    <source>
        <dbReference type="EMBL" id="PMP69610.1"/>
    </source>
</evidence>
<reference evidence="2 3" key="1">
    <citation type="submission" date="2018-01" db="EMBL/GenBank/DDBJ databases">
        <title>Metagenomic assembled genomes from two thermal pools in the Uzon Caldera, Kamchatka, Russia.</title>
        <authorList>
            <person name="Wilkins L."/>
            <person name="Ettinger C."/>
        </authorList>
    </citation>
    <scope>NUCLEOTIDE SEQUENCE [LARGE SCALE GENOMIC DNA]</scope>
    <source>
        <strain evidence="2">ZAV-04</strain>
    </source>
</reference>
<dbReference type="InterPro" id="IPR008953">
    <property type="entry name" value="Fe_hydrogenase_HydB"/>
</dbReference>
<evidence type="ECO:0000259" key="1">
    <source>
        <dbReference type="SMART" id="SM00902"/>
    </source>
</evidence>
<protein>
    <submittedName>
        <fullName evidence="2">Iron hydrogenase</fullName>
    </submittedName>
</protein>
<dbReference type="GO" id="GO:0042597">
    <property type="term" value="C:periplasmic space"/>
    <property type="evidence" value="ECO:0007669"/>
    <property type="project" value="InterPro"/>
</dbReference>
<sequence length="108" mass="12480">MGNITRRAFIKFAGLTSFVLLTGFPKLGYGKEFISNNFFDTPVGRQRINLIKARQAGQYEDDIIMRKEFKMAASHENPMIKKFYSEFAHHPLSEISEALLHTHYKARV</sequence>
<dbReference type="SMART" id="SM00902">
    <property type="entry name" value="Fe_hyd_SSU"/>
    <property type="match status" value="1"/>
</dbReference>
<proteinExistence type="predicted"/>
<organism evidence="2 3">
    <name type="scientific">Thermodesulfovibrio aggregans</name>
    <dbReference type="NCBI Taxonomy" id="86166"/>
    <lineage>
        <taxon>Bacteria</taxon>
        <taxon>Pseudomonadati</taxon>
        <taxon>Nitrospirota</taxon>
        <taxon>Thermodesulfovibrionia</taxon>
        <taxon>Thermodesulfovibrionales</taxon>
        <taxon>Thermodesulfovibrionaceae</taxon>
        <taxon>Thermodesulfovibrio</taxon>
    </lineage>
</organism>
<feature type="domain" description="Iron hydrogenase small subunit" evidence="1">
    <location>
        <begin position="45"/>
        <end position="108"/>
    </location>
</feature>
<dbReference type="InterPro" id="IPR036991">
    <property type="entry name" value="Fe_hydrogenase_ssu_sf"/>
</dbReference>
<dbReference type="Pfam" id="PF02256">
    <property type="entry name" value="Fe_hyd_SSU"/>
    <property type="match status" value="1"/>
</dbReference>
<dbReference type="AlphaFoldDB" id="A0A2J6WGY8"/>
<dbReference type="GO" id="GO:0005506">
    <property type="term" value="F:iron ion binding"/>
    <property type="evidence" value="ECO:0007669"/>
    <property type="project" value="InterPro"/>
</dbReference>
<dbReference type="GO" id="GO:0009055">
    <property type="term" value="F:electron transfer activity"/>
    <property type="evidence" value="ECO:0007669"/>
    <property type="project" value="InterPro"/>
</dbReference>
<dbReference type="EMBL" id="PNIO01000057">
    <property type="protein sequence ID" value="PMP69610.1"/>
    <property type="molecule type" value="Genomic_DNA"/>
</dbReference>
<accession>A0A2J6WGY8</accession>
<dbReference type="SUPFAM" id="SSF48674">
    <property type="entry name" value="Fe-only hydrogenase smaller subunit"/>
    <property type="match status" value="1"/>
</dbReference>
<comment type="caution">
    <text evidence="2">The sequence shown here is derived from an EMBL/GenBank/DDBJ whole genome shotgun (WGS) entry which is preliminary data.</text>
</comment>
<evidence type="ECO:0000313" key="3">
    <source>
        <dbReference type="Proteomes" id="UP000242288"/>
    </source>
</evidence>
<dbReference type="Proteomes" id="UP000242288">
    <property type="component" value="Unassembled WGS sequence"/>
</dbReference>